<evidence type="ECO:0000256" key="3">
    <source>
        <dbReference type="ARBA" id="ARBA00022448"/>
    </source>
</evidence>
<dbReference type="AlphaFoldDB" id="A0A316UX09"/>
<dbReference type="GO" id="GO:0042907">
    <property type="term" value="F:xanthine transmembrane transporter activity"/>
    <property type="evidence" value="ECO:0007669"/>
    <property type="project" value="TreeGrafter"/>
</dbReference>
<sequence>MSSSSHDAKATATDSPYHPPAGATTTPRASVPRSLRDRAASLTHRDTWLGDYDWSSLFKLRWNPYSRQKNAATETPFYGLDDNLPILLAAVAGLQHALAMLAGLITPPVILSSALALPADQQAYLVSASLISAGILSAVQMSRIPLFKGYQLGTGLLSVVGTSFATLSTASAIIEHMYGNGTCRTEGGVKQACPEAYGYILGTAALCSLLEMGLSFVPVRLIKRALPPIITGPVVFLIGVSLIKSSGFPDWGGGSACGPDPVASCFDPHGYQWGSGRYIGLGFLSFMTVVLVEIFGSPAMRNASIVLGLLLPLIVAGPTGYISRTNIDAAKPITFLWVHTFPLKIYAPAILPLLAVYLSLMCEAIGDITATSEVSRLSVTSRQFDKRIQGGVLSDGLGGLLSSLFTITPMSVFAQNNGVISITRIANRRAGYWCCVWLIIFGVLGKISGAILSIPKPVLGGVTTILFSSVAVSGLRIISSVRFTRRARFLLTLSAGVGLGNLLVPTWFGSVFTYPANGPNAALRGFMDSIEIIVETPFVICAVVGLVANAILPLEEEDPTTRRRAAALTRDSIVNTSRSFSSPCRR</sequence>
<feature type="transmembrane region" description="Helical" evidence="8">
    <location>
        <begin position="225"/>
        <end position="243"/>
    </location>
</feature>
<evidence type="ECO:0000256" key="1">
    <source>
        <dbReference type="ARBA" id="ARBA00004141"/>
    </source>
</evidence>
<dbReference type="GO" id="GO:0005886">
    <property type="term" value="C:plasma membrane"/>
    <property type="evidence" value="ECO:0007669"/>
    <property type="project" value="TreeGrafter"/>
</dbReference>
<keyword evidence="5 8" id="KW-1133">Transmembrane helix</keyword>
<accession>A0A316UX09</accession>
<dbReference type="STRING" id="1569628.A0A316UX09"/>
<evidence type="ECO:0000256" key="6">
    <source>
        <dbReference type="ARBA" id="ARBA00023136"/>
    </source>
</evidence>
<dbReference type="Pfam" id="PF00860">
    <property type="entry name" value="Xan_ur_permease"/>
    <property type="match status" value="1"/>
</dbReference>
<evidence type="ECO:0000256" key="8">
    <source>
        <dbReference type="SAM" id="Phobius"/>
    </source>
</evidence>
<dbReference type="PANTHER" id="PTHR42810:SF2">
    <property type="entry name" value="PURINE PERMEASE C1399.01C-RELATED"/>
    <property type="match status" value="1"/>
</dbReference>
<dbReference type="InterPro" id="IPR006043">
    <property type="entry name" value="NCS2"/>
</dbReference>
<dbReference type="RefSeq" id="XP_025364116.1">
    <property type="nucleotide sequence ID" value="XM_025503229.1"/>
</dbReference>
<evidence type="ECO:0000256" key="2">
    <source>
        <dbReference type="ARBA" id="ARBA00008821"/>
    </source>
</evidence>
<evidence type="ECO:0000256" key="5">
    <source>
        <dbReference type="ARBA" id="ARBA00022989"/>
    </source>
</evidence>
<feature type="transmembrane region" description="Helical" evidence="8">
    <location>
        <begin position="343"/>
        <end position="360"/>
    </location>
</feature>
<keyword evidence="10" id="KW-1185">Reference proteome</keyword>
<feature type="transmembrane region" description="Helical" evidence="8">
    <location>
        <begin position="532"/>
        <end position="554"/>
    </location>
</feature>
<dbReference type="PROSITE" id="PS01116">
    <property type="entry name" value="XANTH_URACIL_PERMASE"/>
    <property type="match status" value="1"/>
</dbReference>
<feature type="transmembrane region" description="Helical" evidence="8">
    <location>
        <begin position="430"/>
        <end position="452"/>
    </location>
</feature>
<evidence type="ECO:0000313" key="10">
    <source>
        <dbReference type="Proteomes" id="UP000245884"/>
    </source>
</evidence>
<feature type="transmembrane region" description="Helical" evidence="8">
    <location>
        <begin position="122"/>
        <end position="140"/>
    </location>
</feature>
<feature type="transmembrane region" description="Helical" evidence="8">
    <location>
        <begin position="490"/>
        <end position="512"/>
    </location>
</feature>
<keyword evidence="3" id="KW-0813">Transport</keyword>
<feature type="transmembrane region" description="Helical" evidence="8">
    <location>
        <begin position="278"/>
        <end position="296"/>
    </location>
</feature>
<feature type="transmembrane region" description="Helical" evidence="8">
    <location>
        <begin position="196"/>
        <end position="218"/>
    </location>
</feature>
<protein>
    <submittedName>
        <fullName evidence="9">Putative purine permease</fullName>
    </submittedName>
</protein>
<dbReference type="InterPro" id="IPR006042">
    <property type="entry name" value="Xan_ur_permease"/>
</dbReference>
<dbReference type="OrthoDB" id="1641903at2759"/>
<keyword evidence="6 8" id="KW-0472">Membrane</keyword>
<dbReference type="EMBL" id="KZ819663">
    <property type="protein sequence ID" value="PWN29504.1"/>
    <property type="molecule type" value="Genomic_DNA"/>
</dbReference>
<proteinExistence type="inferred from homology"/>
<feature type="transmembrane region" description="Helical" evidence="8">
    <location>
        <begin position="86"/>
        <end position="110"/>
    </location>
</feature>
<gene>
    <name evidence="9" type="ORF">BDZ90DRAFT_112005</name>
</gene>
<evidence type="ECO:0000256" key="7">
    <source>
        <dbReference type="SAM" id="MobiDB-lite"/>
    </source>
</evidence>
<evidence type="ECO:0000256" key="4">
    <source>
        <dbReference type="ARBA" id="ARBA00022692"/>
    </source>
</evidence>
<feature type="transmembrane region" description="Helical" evidence="8">
    <location>
        <begin position="458"/>
        <end position="478"/>
    </location>
</feature>
<feature type="region of interest" description="Disordered" evidence="7">
    <location>
        <begin position="1"/>
        <end position="33"/>
    </location>
</feature>
<organism evidence="9 10">
    <name type="scientific">Jaminaea rosea</name>
    <dbReference type="NCBI Taxonomy" id="1569628"/>
    <lineage>
        <taxon>Eukaryota</taxon>
        <taxon>Fungi</taxon>
        <taxon>Dikarya</taxon>
        <taxon>Basidiomycota</taxon>
        <taxon>Ustilaginomycotina</taxon>
        <taxon>Exobasidiomycetes</taxon>
        <taxon>Microstromatales</taxon>
        <taxon>Microstromatales incertae sedis</taxon>
        <taxon>Jaminaea</taxon>
    </lineage>
</organism>
<comment type="similarity">
    <text evidence="2">Belongs to the nucleobase:cation symporter-2 (NCS2) (TC 2.A.40) family.</text>
</comment>
<reference evidence="9 10" key="1">
    <citation type="journal article" date="2018" name="Mol. Biol. Evol.">
        <title>Broad Genomic Sampling Reveals a Smut Pathogenic Ancestry of the Fungal Clade Ustilaginomycotina.</title>
        <authorList>
            <person name="Kijpornyongpan T."/>
            <person name="Mondo S.J."/>
            <person name="Barry K."/>
            <person name="Sandor L."/>
            <person name="Lee J."/>
            <person name="Lipzen A."/>
            <person name="Pangilinan J."/>
            <person name="LaButti K."/>
            <person name="Hainaut M."/>
            <person name="Henrissat B."/>
            <person name="Grigoriev I.V."/>
            <person name="Spatafora J.W."/>
            <person name="Aime M.C."/>
        </authorList>
    </citation>
    <scope>NUCLEOTIDE SEQUENCE [LARGE SCALE GENOMIC DNA]</scope>
    <source>
        <strain evidence="9 10">MCA 5214</strain>
    </source>
</reference>
<keyword evidence="4 8" id="KW-0812">Transmembrane</keyword>
<dbReference type="PANTHER" id="PTHR42810">
    <property type="entry name" value="PURINE PERMEASE C1399.01C-RELATED"/>
    <property type="match status" value="1"/>
</dbReference>
<dbReference type="GeneID" id="37025052"/>
<feature type="transmembrane region" description="Helical" evidence="8">
    <location>
        <begin position="152"/>
        <end position="174"/>
    </location>
</feature>
<feature type="transmembrane region" description="Helical" evidence="8">
    <location>
        <begin position="303"/>
        <end position="323"/>
    </location>
</feature>
<dbReference type="Proteomes" id="UP000245884">
    <property type="component" value="Unassembled WGS sequence"/>
</dbReference>
<comment type="subcellular location">
    <subcellularLocation>
        <location evidence="1">Membrane</location>
        <topology evidence="1">Multi-pass membrane protein</topology>
    </subcellularLocation>
</comment>
<evidence type="ECO:0000313" key="9">
    <source>
        <dbReference type="EMBL" id="PWN29504.1"/>
    </source>
</evidence>
<name>A0A316UX09_9BASI</name>
<dbReference type="NCBIfam" id="TIGR00801">
    <property type="entry name" value="ncs2"/>
    <property type="match status" value="1"/>
</dbReference>
<dbReference type="GO" id="GO:0000324">
    <property type="term" value="C:fungal-type vacuole"/>
    <property type="evidence" value="ECO:0007669"/>
    <property type="project" value="TreeGrafter"/>
</dbReference>